<dbReference type="PROSITE" id="PS50005">
    <property type="entry name" value="TPR"/>
    <property type="match status" value="2"/>
</dbReference>
<feature type="repeat" description="TPR" evidence="1">
    <location>
        <begin position="254"/>
        <end position="287"/>
    </location>
</feature>
<evidence type="ECO:0000313" key="2">
    <source>
        <dbReference type="EMBL" id="RGC12302.1"/>
    </source>
</evidence>
<dbReference type="Gene3D" id="1.25.40.10">
    <property type="entry name" value="Tetratricopeptide repeat domain"/>
    <property type="match status" value="1"/>
</dbReference>
<keyword evidence="1" id="KW-0802">TPR repeat</keyword>
<dbReference type="SUPFAM" id="SSF47413">
    <property type="entry name" value="lambda repressor-like DNA-binding domains"/>
    <property type="match status" value="1"/>
</dbReference>
<dbReference type="InterPro" id="IPR019734">
    <property type="entry name" value="TPR_rpt"/>
</dbReference>
<evidence type="ECO:0000313" key="3">
    <source>
        <dbReference type="Proteomes" id="UP000260025"/>
    </source>
</evidence>
<dbReference type="InterPro" id="IPR010982">
    <property type="entry name" value="Lambda_DNA-bd_dom_sf"/>
</dbReference>
<dbReference type="SMART" id="SM00028">
    <property type="entry name" value="TPR"/>
    <property type="match status" value="2"/>
</dbReference>
<accession>A0A3E2VNB9</accession>
<protein>
    <submittedName>
        <fullName evidence="2">XRE family transcriptional regulator</fullName>
    </submittedName>
</protein>
<dbReference type="Pfam" id="PF13181">
    <property type="entry name" value="TPR_8"/>
    <property type="match status" value="1"/>
</dbReference>
<evidence type="ECO:0000256" key="1">
    <source>
        <dbReference type="PROSITE-ProRule" id="PRU00339"/>
    </source>
</evidence>
<comment type="caution">
    <text evidence="2">The sequence shown here is derived from an EMBL/GenBank/DDBJ whole genome shotgun (WGS) entry which is preliminary data.</text>
</comment>
<dbReference type="Gene3D" id="1.10.260.40">
    <property type="entry name" value="lambda repressor-like DNA-binding domains"/>
    <property type="match status" value="1"/>
</dbReference>
<dbReference type="AlphaFoldDB" id="A0A3E2VNB9"/>
<dbReference type="RefSeq" id="WP_117444289.1">
    <property type="nucleotide sequence ID" value="NZ_JAJFEN010000027.1"/>
</dbReference>
<dbReference type="InterPro" id="IPR001387">
    <property type="entry name" value="Cro/C1-type_HTH"/>
</dbReference>
<dbReference type="InterPro" id="IPR011990">
    <property type="entry name" value="TPR-like_helical_dom_sf"/>
</dbReference>
<dbReference type="Proteomes" id="UP000260025">
    <property type="component" value="Unassembled WGS sequence"/>
</dbReference>
<gene>
    <name evidence="2" type="ORF">DXA38_17380</name>
</gene>
<reference evidence="2 3" key="1">
    <citation type="submission" date="2018-08" db="EMBL/GenBank/DDBJ databases">
        <title>A genome reference for cultivated species of the human gut microbiota.</title>
        <authorList>
            <person name="Zou Y."/>
            <person name="Xue W."/>
            <person name="Luo G."/>
        </authorList>
    </citation>
    <scope>NUCLEOTIDE SEQUENCE [LARGE SCALE GENOMIC DNA]</scope>
    <source>
        <strain evidence="2 3">OF01-2LB</strain>
    </source>
</reference>
<feature type="repeat" description="TPR" evidence="1">
    <location>
        <begin position="174"/>
        <end position="207"/>
    </location>
</feature>
<dbReference type="CDD" id="cd00093">
    <property type="entry name" value="HTH_XRE"/>
    <property type="match status" value="1"/>
</dbReference>
<dbReference type="SUPFAM" id="SSF48452">
    <property type="entry name" value="TPR-like"/>
    <property type="match status" value="1"/>
</dbReference>
<dbReference type="EMBL" id="QVEV01000033">
    <property type="protein sequence ID" value="RGC12302.1"/>
    <property type="molecule type" value="Genomic_DNA"/>
</dbReference>
<proteinExistence type="predicted"/>
<organism evidence="2 3">
    <name type="scientific">Clostridium innocuum</name>
    <dbReference type="NCBI Taxonomy" id="1522"/>
    <lineage>
        <taxon>Bacteria</taxon>
        <taxon>Bacillati</taxon>
        <taxon>Bacillota</taxon>
        <taxon>Clostridia</taxon>
        <taxon>Eubacteriales</taxon>
        <taxon>Clostridiaceae</taxon>
        <taxon>Clostridium</taxon>
    </lineage>
</organism>
<sequence>MDLRGFLIRCHRLQRNYSQEGLCHGICAVSYLSKLEQGKVQAADEIYQALFHRLGIAFQEQPEWLTVWKEKLQELAAAWFYEEQSEAFELEEQMERLLNSPLCVDALLIKALYEKEQAETTLASASVFLPYMQDDQRFLYHFLCARQAFQAKEAHALSEILAQLQEAQKYGGWSILYQEKGYVYARMGDYSQALHHHLKAYDLACEEGFLPCMIDASMHVANCYSGMHAEGVMLMYYERCEHLCRSSKNKQMQAHVWYNIGSTYQQWGEDQKALPLLLKAYQILDDTFLCCHKLALLYERLDQKKEGLRYVQEMERQLDSHENDGRREIVQFVKYRYGTAVDAKVYIDCLYKLCDSSLYFHGFRQFHLSYLITALKKSRRYKEVMQLMEETEFS</sequence>
<dbReference type="OrthoDB" id="252257at2"/>
<name>A0A3E2VNB9_CLOIN</name>
<dbReference type="GO" id="GO:0003677">
    <property type="term" value="F:DNA binding"/>
    <property type="evidence" value="ECO:0007669"/>
    <property type="project" value="InterPro"/>
</dbReference>